<gene>
    <name evidence="1" type="ORF">HCG48_08765</name>
</gene>
<name>A0A6H1TVM2_9CYAN</name>
<dbReference type="Proteomes" id="UP000500857">
    <property type="component" value="Chromosome"/>
</dbReference>
<protein>
    <submittedName>
        <fullName evidence="1">Uncharacterized protein</fullName>
    </submittedName>
</protein>
<dbReference type="EMBL" id="CP051167">
    <property type="protein sequence ID" value="QIZ70658.1"/>
    <property type="molecule type" value="Genomic_DNA"/>
</dbReference>
<evidence type="ECO:0000313" key="1">
    <source>
        <dbReference type="EMBL" id="QIZ70658.1"/>
    </source>
</evidence>
<dbReference type="RefSeq" id="WP_168568813.1">
    <property type="nucleotide sequence ID" value="NZ_CP051167.1"/>
</dbReference>
<sequence>MRVETDLWQQKGDDWQQAFIATNLLVIGYNAWVGYLAGERGAVVCSLKTPHLGIAGESFPSHYVPRSRMVPFLNAWLANPEMPMLYDRHLNAHLLEAVDGYNPQTDAILLLESGGRATLFYLRNMAIAPPQSYKTICMGWDEFHLSHSDLSQMSLHQFNLTP</sequence>
<accession>A0A6H1TVM2</accession>
<dbReference type="KEGG" id="oxy:HCG48_08765"/>
<keyword evidence="2" id="KW-1185">Reference proteome</keyword>
<organism evidence="1 2">
    <name type="scientific">Oxynema aestuarii AP17</name>
    <dbReference type="NCBI Taxonomy" id="2064643"/>
    <lineage>
        <taxon>Bacteria</taxon>
        <taxon>Bacillati</taxon>
        <taxon>Cyanobacteriota</taxon>
        <taxon>Cyanophyceae</taxon>
        <taxon>Oscillatoriophycideae</taxon>
        <taxon>Oscillatoriales</taxon>
        <taxon>Oscillatoriaceae</taxon>
        <taxon>Oxynema</taxon>
        <taxon>Oxynema aestuarii</taxon>
    </lineage>
</organism>
<evidence type="ECO:0000313" key="2">
    <source>
        <dbReference type="Proteomes" id="UP000500857"/>
    </source>
</evidence>
<proteinExistence type="predicted"/>
<reference evidence="1 2" key="1">
    <citation type="submission" date="2020-04" db="EMBL/GenBank/DDBJ databases">
        <authorList>
            <person name="Basu S."/>
            <person name="Maruthanayagam V."/>
            <person name="Chakraborty S."/>
            <person name="Pramanik A."/>
            <person name="Mukherjee J."/>
            <person name="Brink B."/>
        </authorList>
    </citation>
    <scope>NUCLEOTIDE SEQUENCE [LARGE SCALE GENOMIC DNA]</scope>
    <source>
        <strain evidence="1 2">AP17</strain>
    </source>
</reference>
<dbReference type="AlphaFoldDB" id="A0A6H1TVM2"/>